<evidence type="ECO:0000313" key="3">
    <source>
        <dbReference type="Proteomes" id="UP000326924"/>
    </source>
</evidence>
<organism evidence="2 3">
    <name type="scientific">Sphaerosporella brunnea</name>
    <dbReference type="NCBI Taxonomy" id="1250544"/>
    <lineage>
        <taxon>Eukaryota</taxon>
        <taxon>Fungi</taxon>
        <taxon>Dikarya</taxon>
        <taxon>Ascomycota</taxon>
        <taxon>Pezizomycotina</taxon>
        <taxon>Pezizomycetes</taxon>
        <taxon>Pezizales</taxon>
        <taxon>Pyronemataceae</taxon>
        <taxon>Sphaerosporella</taxon>
    </lineage>
</organism>
<accession>A0A5J5F6R8</accession>
<dbReference type="InParanoid" id="A0A5J5F6R8"/>
<keyword evidence="1" id="KW-1133">Transmembrane helix</keyword>
<protein>
    <submittedName>
        <fullName evidence="2">Uncharacterized protein</fullName>
    </submittedName>
</protein>
<feature type="transmembrane region" description="Helical" evidence="1">
    <location>
        <begin position="354"/>
        <end position="375"/>
    </location>
</feature>
<reference evidence="2 3" key="1">
    <citation type="submission" date="2019-09" db="EMBL/GenBank/DDBJ databases">
        <title>Draft genome of the ectomycorrhizal ascomycete Sphaerosporella brunnea.</title>
        <authorList>
            <consortium name="DOE Joint Genome Institute"/>
            <person name="Benucci G.M."/>
            <person name="Marozzi G."/>
            <person name="Antonielli L."/>
            <person name="Sanchez S."/>
            <person name="Marco P."/>
            <person name="Wang X."/>
            <person name="Falini L.B."/>
            <person name="Barry K."/>
            <person name="Haridas S."/>
            <person name="Lipzen A."/>
            <person name="Labutti K."/>
            <person name="Grigoriev I.V."/>
            <person name="Murat C."/>
            <person name="Martin F."/>
            <person name="Albertini E."/>
            <person name="Donnini D."/>
            <person name="Bonito G."/>
        </authorList>
    </citation>
    <scope>NUCLEOTIDE SEQUENCE [LARGE SCALE GENOMIC DNA]</scope>
    <source>
        <strain evidence="2 3">Sb_GMNB300</strain>
    </source>
</reference>
<name>A0A5J5F6R8_9PEZI</name>
<gene>
    <name evidence="2" type="ORF">FN846DRAFT_324757</name>
</gene>
<dbReference type="EMBL" id="VXIS01000025">
    <property type="protein sequence ID" value="KAA8912326.1"/>
    <property type="molecule type" value="Genomic_DNA"/>
</dbReference>
<dbReference type="Proteomes" id="UP000326924">
    <property type="component" value="Unassembled WGS sequence"/>
</dbReference>
<dbReference type="OrthoDB" id="5430750at2759"/>
<dbReference type="Gene3D" id="1.20.58.340">
    <property type="entry name" value="Magnesium transport protein CorA, transmembrane region"/>
    <property type="match status" value="1"/>
</dbReference>
<sequence>MGLTWSQKFVQPEPTQGSTFPISFPDGKRCYWGNGASVHGTRQEASTVFMRLPYLGFEGNYPTANTNVEEFTESLTLPEYSRVMADEILPTDFRINRNAEYNKIWVHQVWVIVVNNESILVSRSANDGNEQARPLLAPGQPFESIYHSLFQMLSRFLKLPDRKLLELFRRIVLRYERSSLLTEDQSFTDSETIRRDLAHMLMVKSMLDDQIGVLESLGEIFEHATGYSYEADINRTDVDRVYIPHLTDESTIARDVQRLRNLITERKQHREKFASLIAAIRKMFDTVQAGDTKTATQTALNQQLKYAEALNDEVAYQGKTISMFTAINVLFLPLGFFAQYLGLGFNQINTLVNFWRITGPLTAIIIIPTVYIVLISKYKTRQFAKFFWLCCKGRVRGFLNAPDSQTQEKYLKGLPKYRIALEERATSSKPKHSTHYTGSRSALRKGQFKASFSFQGGFLQKNEFSIRLRCWRRPLWRN</sequence>
<dbReference type="AlphaFoldDB" id="A0A5J5F6R8"/>
<evidence type="ECO:0000256" key="1">
    <source>
        <dbReference type="SAM" id="Phobius"/>
    </source>
</evidence>
<feature type="transmembrane region" description="Helical" evidence="1">
    <location>
        <begin position="321"/>
        <end position="342"/>
    </location>
</feature>
<keyword evidence="1" id="KW-0812">Transmembrane</keyword>
<keyword evidence="1" id="KW-0472">Membrane</keyword>
<evidence type="ECO:0000313" key="2">
    <source>
        <dbReference type="EMBL" id="KAA8912326.1"/>
    </source>
</evidence>
<proteinExistence type="predicted"/>
<comment type="caution">
    <text evidence="2">The sequence shown here is derived from an EMBL/GenBank/DDBJ whole genome shotgun (WGS) entry which is preliminary data.</text>
</comment>
<keyword evidence="3" id="KW-1185">Reference proteome</keyword>